<keyword evidence="1" id="KW-0812">Transmembrane</keyword>
<keyword evidence="3" id="KW-1185">Reference proteome</keyword>
<accession>A0A2Z6NH77</accession>
<dbReference type="EMBL" id="DF973857">
    <property type="protein sequence ID" value="GAU41303.1"/>
    <property type="molecule type" value="Genomic_DNA"/>
</dbReference>
<dbReference type="Proteomes" id="UP000242715">
    <property type="component" value="Unassembled WGS sequence"/>
</dbReference>
<proteinExistence type="predicted"/>
<sequence length="106" mass="11986">MIGKKERKELKFCLGEFLELARWLGTVTMFHCLAVFWDLNHVSVLMMLLVVSHKALAHRFKSDAVLRPCTQSCLVAGREILSGVALGAGVLFWMHLFGLSSFEFPF</sequence>
<keyword evidence="1" id="KW-1133">Transmembrane helix</keyword>
<organism evidence="2 3">
    <name type="scientific">Trifolium subterraneum</name>
    <name type="common">Subterranean clover</name>
    <dbReference type="NCBI Taxonomy" id="3900"/>
    <lineage>
        <taxon>Eukaryota</taxon>
        <taxon>Viridiplantae</taxon>
        <taxon>Streptophyta</taxon>
        <taxon>Embryophyta</taxon>
        <taxon>Tracheophyta</taxon>
        <taxon>Spermatophyta</taxon>
        <taxon>Magnoliopsida</taxon>
        <taxon>eudicotyledons</taxon>
        <taxon>Gunneridae</taxon>
        <taxon>Pentapetalae</taxon>
        <taxon>rosids</taxon>
        <taxon>fabids</taxon>
        <taxon>Fabales</taxon>
        <taxon>Fabaceae</taxon>
        <taxon>Papilionoideae</taxon>
        <taxon>50 kb inversion clade</taxon>
        <taxon>NPAAA clade</taxon>
        <taxon>Hologalegina</taxon>
        <taxon>IRL clade</taxon>
        <taxon>Trifolieae</taxon>
        <taxon>Trifolium</taxon>
    </lineage>
</organism>
<dbReference type="AlphaFoldDB" id="A0A2Z6NH77"/>
<feature type="transmembrane region" description="Helical" evidence="1">
    <location>
        <begin position="80"/>
        <end position="102"/>
    </location>
</feature>
<protein>
    <submittedName>
        <fullName evidence="2">Uncharacterized protein</fullName>
    </submittedName>
</protein>
<gene>
    <name evidence="2" type="ORF">TSUD_325170</name>
</gene>
<evidence type="ECO:0000256" key="1">
    <source>
        <dbReference type="SAM" id="Phobius"/>
    </source>
</evidence>
<reference evidence="3" key="1">
    <citation type="journal article" date="2017" name="Front. Plant Sci.">
        <title>Climate Clever Clovers: New Paradigm to Reduce the Environmental Footprint of Ruminants by Breeding Low Methanogenic Forages Utilizing Haplotype Variation.</title>
        <authorList>
            <person name="Kaur P."/>
            <person name="Appels R."/>
            <person name="Bayer P.E."/>
            <person name="Keeble-Gagnere G."/>
            <person name="Wang J."/>
            <person name="Hirakawa H."/>
            <person name="Shirasawa K."/>
            <person name="Vercoe P."/>
            <person name="Stefanova K."/>
            <person name="Durmic Z."/>
            <person name="Nichols P."/>
            <person name="Revell C."/>
            <person name="Isobe S.N."/>
            <person name="Edwards D."/>
            <person name="Erskine W."/>
        </authorList>
    </citation>
    <scope>NUCLEOTIDE SEQUENCE [LARGE SCALE GENOMIC DNA]</scope>
    <source>
        <strain evidence="3">cv. Daliak</strain>
    </source>
</reference>
<evidence type="ECO:0000313" key="2">
    <source>
        <dbReference type="EMBL" id="GAU41303.1"/>
    </source>
</evidence>
<name>A0A2Z6NH77_TRISU</name>
<keyword evidence="1" id="KW-0472">Membrane</keyword>
<evidence type="ECO:0000313" key="3">
    <source>
        <dbReference type="Proteomes" id="UP000242715"/>
    </source>
</evidence>